<proteinExistence type="predicted"/>
<dbReference type="PROSITE" id="PS50883">
    <property type="entry name" value="EAL"/>
    <property type="match status" value="1"/>
</dbReference>
<dbReference type="SMART" id="SM00052">
    <property type="entry name" value="EAL"/>
    <property type="match status" value="1"/>
</dbReference>
<dbReference type="PANTHER" id="PTHR44757:SF2">
    <property type="entry name" value="BIOFILM ARCHITECTURE MAINTENANCE PROTEIN MBAA"/>
    <property type="match status" value="1"/>
</dbReference>
<dbReference type="InterPro" id="IPR052155">
    <property type="entry name" value="Biofilm_reg_signaling"/>
</dbReference>
<dbReference type="OrthoDB" id="9814202at2"/>
<dbReference type="InterPro" id="IPR043128">
    <property type="entry name" value="Rev_trsase/Diguanyl_cyclase"/>
</dbReference>
<dbReference type="SUPFAM" id="SSF141868">
    <property type="entry name" value="EAL domain-like"/>
    <property type="match status" value="1"/>
</dbReference>
<dbReference type="PROSITE" id="PS50887">
    <property type="entry name" value="GGDEF"/>
    <property type="match status" value="1"/>
</dbReference>
<feature type="domain" description="EAL" evidence="1">
    <location>
        <begin position="346"/>
        <end position="596"/>
    </location>
</feature>
<dbReference type="InterPro" id="IPR029016">
    <property type="entry name" value="GAF-like_dom_sf"/>
</dbReference>
<dbReference type="Gene3D" id="3.30.450.40">
    <property type="match status" value="1"/>
</dbReference>
<dbReference type="Gene3D" id="3.30.70.270">
    <property type="match status" value="1"/>
</dbReference>
<dbReference type="CDD" id="cd01949">
    <property type="entry name" value="GGDEF"/>
    <property type="match status" value="1"/>
</dbReference>
<dbReference type="SMART" id="SM00065">
    <property type="entry name" value="GAF"/>
    <property type="match status" value="1"/>
</dbReference>
<comment type="caution">
    <text evidence="3">The sequence shown here is derived from an EMBL/GenBank/DDBJ whole genome shotgun (WGS) entry which is preliminary data.</text>
</comment>
<accession>A0A2U1STS3</accession>
<protein>
    <submittedName>
        <fullName evidence="3">Bifunctional diguanylate cyclase/phosphodiesterase</fullName>
    </submittedName>
</protein>
<sequence>MQGLRALQHDVLERLARGRPLQETMNELCRRAEQLVPPVICSVLTVDREGRLHPLAGPSLPEHYSLALDGMRMGPDAGSCGVAAYFGEPIEATDIETDPRWADFRALALPLGLRACWSSPIRASNDRVVGTFAFYYPSCRGASPLDRTIVETCVHLCAIALEQEERKERIRRLAYFDAVTGIANRAAMEQLGESAIAAAVANGFGAAIHCVDLDNFKEINDTLGHRAGDILLKSVGERLSAIVKKSDIVARIGGDEFAVVQSHAASPADVGGFAMRLMQAMAAPFDLEEAMATVGVSVGIARAPDDGFDLRTLMRKADFALYEAKSSGRGHFRFFDPGIESRISANRRIWQDLKQAVDGGEFELHFQPIVALGVARVCGYEALLRWRHPRDGLRTPEDFLPVATKAGLLYEIGAWILNEACASAAALPPDARVSVNVSEVQLEKTGFARDVAAALAGAGMDPSRLEIEIAGPLRLDDNAEILSCLTAIRQLGVSIALDDFGAGGATLAHLRALPVDRVKVGRSLTQAAATDPRAATIVKALVVLAHDLGVATTAEGVETDAQLRMMRQFGCDEIQGFVVSPAQPLSAFLEGADSARPPLSLA</sequence>
<name>A0A2U1STS3_METSR</name>
<dbReference type="SMART" id="SM00267">
    <property type="entry name" value="GGDEF"/>
    <property type="match status" value="1"/>
</dbReference>
<keyword evidence="4" id="KW-1185">Reference proteome</keyword>
<feature type="domain" description="GGDEF" evidence="2">
    <location>
        <begin position="204"/>
        <end position="337"/>
    </location>
</feature>
<dbReference type="SUPFAM" id="SSF55073">
    <property type="entry name" value="Nucleotide cyclase"/>
    <property type="match status" value="1"/>
</dbReference>
<dbReference type="InterPro" id="IPR003018">
    <property type="entry name" value="GAF"/>
</dbReference>
<dbReference type="InterPro" id="IPR001633">
    <property type="entry name" value="EAL_dom"/>
</dbReference>
<dbReference type="EMBL" id="PUIV01000004">
    <property type="protein sequence ID" value="PWB95013.1"/>
    <property type="molecule type" value="Genomic_DNA"/>
</dbReference>
<dbReference type="Pfam" id="PF13185">
    <property type="entry name" value="GAF_2"/>
    <property type="match status" value="1"/>
</dbReference>
<evidence type="ECO:0000313" key="4">
    <source>
        <dbReference type="Proteomes" id="UP000245137"/>
    </source>
</evidence>
<dbReference type="CDD" id="cd01948">
    <property type="entry name" value="EAL"/>
    <property type="match status" value="1"/>
</dbReference>
<dbReference type="InterPro" id="IPR029787">
    <property type="entry name" value="Nucleotide_cyclase"/>
</dbReference>
<dbReference type="PANTHER" id="PTHR44757">
    <property type="entry name" value="DIGUANYLATE CYCLASE DGCP"/>
    <property type="match status" value="1"/>
</dbReference>
<dbReference type="Pfam" id="PF00990">
    <property type="entry name" value="GGDEF"/>
    <property type="match status" value="1"/>
</dbReference>
<evidence type="ECO:0000313" key="3">
    <source>
        <dbReference type="EMBL" id="PWB95013.1"/>
    </source>
</evidence>
<evidence type="ECO:0000259" key="2">
    <source>
        <dbReference type="PROSITE" id="PS50887"/>
    </source>
</evidence>
<dbReference type="Proteomes" id="UP000245137">
    <property type="component" value="Unassembled WGS sequence"/>
</dbReference>
<dbReference type="InterPro" id="IPR035919">
    <property type="entry name" value="EAL_sf"/>
</dbReference>
<dbReference type="AlphaFoldDB" id="A0A2U1STS3"/>
<reference evidence="3 4" key="1">
    <citation type="journal article" date="2018" name="Appl. Microbiol. Biotechnol.">
        <title>Co-cultivation of the strictly anaerobic methanogen Methanosarcina barkeri with aerobic methanotrophs in an oxygen-limited membrane bioreactor.</title>
        <authorList>
            <person name="In 't Zandt M.H."/>
            <person name="van den Bosch T.J.M."/>
            <person name="Rijkers R."/>
            <person name="van Kessel M.A.H.J."/>
            <person name="Jetten M.S.M."/>
            <person name="Welte C.U."/>
        </authorList>
    </citation>
    <scope>NUCLEOTIDE SEQUENCE [LARGE SCALE GENOMIC DNA]</scope>
    <source>
        <strain evidence="3 4">DSM 17706</strain>
    </source>
</reference>
<organism evidence="3 4">
    <name type="scientific">Methylosinus sporium</name>
    <dbReference type="NCBI Taxonomy" id="428"/>
    <lineage>
        <taxon>Bacteria</taxon>
        <taxon>Pseudomonadati</taxon>
        <taxon>Pseudomonadota</taxon>
        <taxon>Alphaproteobacteria</taxon>
        <taxon>Hyphomicrobiales</taxon>
        <taxon>Methylocystaceae</taxon>
        <taxon>Methylosinus</taxon>
    </lineage>
</organism>
<evidence type="ECO:0000259" key="1">
    <source>
        <dbReference type="PROSITE" id="PS50883"/>
    </source>
</evidence>
<dbReference type="Pfam" id="PF00563">
    <property type="entry name" value="EAL"/>
    <property type="match status" value="1"/>
</dbReference>
<dbReference type="NCBIfam" id="TIGR00254">
    <property type="entry name" value="GGDEF"/>
    <property type="match status" value="1"/>
</dbReference>
<gene>
    <name evidence="3" type="ORF">C5689_04280</name>
</gene>
<dbReference type="SUPFAM" id="SSF55781">
    <property type="entry name" value="GAF domain-like"/>
    <property type="match status" value="1"/>
</dbReference>
<dbReference type="InterPro" id="IPR000160">
    <property type="entry name" value="GGDEF_dom"/>
</dbReference>
<dbReference type="Gene3D" id="3.20.20.450">
    <property type="entry name" value="EAL domain"/>
    <property type="match status" value="1"/>
</dbReference>